<sequence>MSRLIAVLATLAVLAGCEVVPVEPADPKPKTVDEGTRAVAVRAARQFVSVVETVEPVAEKECRARTKGVNCDFLIVVDDRPGQPPNAFQTLDRSGRPVIAFNLALIADARNADELAFIMGHETAHHIRGHIARAQRNANAGAVVLGGLTALSGGSEEAIKTARDIGAVVGARRYSKEFELEADRLGTIITLAAGYDPIKGAAYFFRIPDPGDRFLGTHPPNAARREIVRRTVAEQTSS</sequence>
<dbReference type="RefSeq" id="WP_050530812.1">
    <property type="nucleotide sequence ID" value="NZ_AQQZ01000004.1"/>
</dbReference>
<dbReference type="Pfam" id="PF01435">
    <property type="entry name" value="Peptidase_M48"/>
    <property type="match status" value="1"/>
</dbReference>
<dbReference type="PANTHER" id="PTHR22726">
    <property type="entry name" value="METALLOENDOPEPTIDASE OMA1"/>
    <property type="match status" value="1"/>
</dbReference>
<dbReference type="PROSITE" id="PS51257">
    <property type="entry name" value="PROKAR_LIPOPROTEIN"/>
    <property type="match status" value="1"/>
</dbReference>
<dbReference type="AlphaFoldDB" id="A0A0L1JPC3"/>
<dbReference type="GO" id="GO:0004222">
    <property type="term" value="F:metalloendopeptidase activity"/>
    <property type="evidence" value="ECO:0007669"/>
    <property type="project" value="InterPro"/>
</dbReference>
<dbReference type="Gene3D" id="3.30.2010.10">
    <property type="entry name" value="Metalloproteases ('zincins'), catalytic domain"/>
    <property type="match status" value="1"/>
</dbReference>
<comment type="caution">
    <text evidence="8">The sequence shown here is derived from an EMBL/GenBank/DDBJ whole genome shotgun (WGS) entry which is preliminary data.</text>
</comment>
<accession>A0A0L1JPC3</accession>
<dbReference type="Proteomes" id="UP000036938">
    <property type="component" value="Unassembled WGS sequence"/>
</dbReference>
<evidence type="ECO:0000256" key="5">
    <source>
        <dbReference type="ARBA" id="ARBA00023049"/>
    </source>
</evidence>
<keyword evidence="5 6" id="KW-0482">Metalloprotease</keyword>
<comment type="cofactor">
    <cofactor evidence="6">
        <name>Zn(2+)</name>
        <dbReference type="ChEBI" id="CHEBI:29105"/>
    </cofactor>
    <text evidence="6">Binds 1 zinc ion per subunit.</text>
</comment>
<evidence type="ECO:0000313" key="8">
    <source>
        <dbReference type="EMBL" id="KNG93620.1"/>
    </source>
</evidence>
<evidence type="ECO:0000259" key="7">
    <source>
        <dbReference type="Pfam" id="PF01435"/>
    </source>
</evidence>
<name>A0A0L1JPC3_9RHOB</name>
<gene>
    <name evidence="8" type="ORF">ATO11_10450</name>
</gene>
<dbReference type="CDD" id="cd07324">
    <property type="entry name" value="M48C_Oma1-like"/>
    <property type="match status" value="1"/>
</dbReference>
<feature type="domain" description="Peptidase M48" evidence="7">
    <location>
        <begin position="70"/>
        <end position="228"/>
    </location>
</feature>
<keyword evidence="3 6" id="KW-0378">Hydrolase</keyword>
<dbReference type="OrthoDB" id="7338723at2"/>
<comment type="similarity">
    <text evidence="6">Belongs to the peptidase M48 family.</text>
</comment>
<dbReference type="EMBL" id="AQQZ01000004">
    <property type="protein sequence ID" value="KNG93620.1"/>
    <property type="molecule type" value="Genomic_DNA"/>
</dbReference>
<dbReference type="GO" id="GO:0046872">
    <property type="term" value="F:metal ion binding"/>
    <property type="evidence" value="ECO:0007669"/>
    <property type="project" value="UniProtKB-KW"/>
</dbReference>
<organism evidence="8 9">
    <name type="scientific">Pseudaestuariivita atlantica</name>
    <dbReference type="NCBI Taxonomy" id="1317121"/>
    <lineage>
        <taxon>Bacteria</taxon>
        <taxon>Pseudomonadati</taxon>
        <taxon>Pseudomonadota</taxon>
        <taxon>Alphaproteobacteria</taxon>
        <taxon>Rhodobacterales</taxon>
        <taxon>Paracoccaceae</taxon>
        <taxon>Pseudaestuariivita</taxon>
    </lineage>
</organism>
<proteinExistence type="inferred from homology"/>
<keyword evidence="4 6" id="KW-0862">Zinc</keyword>
<dbReference type="PANTHER" id="PTHR22726:SF1">
    <property type="entry name" value="METALLOENDOPEPTIDASE OMA1, MITOCHONDRIAL"/>
    <property type="match status" value="1"/>
</dbReference>
<reference evidence="8 9" key="1">
    <citation type="journal article" date="2015" name="Int. J. Syst. Evol. Microbiol.">
        <title>Aestuariivita atlantica sp. nov., isolated from deep sea sediment of the Atlantic Ocean.</title>
        <authorList>
            <person name="Li G."/>
            <person name="Lai Q."/>
            <person name="Du Y."/>
            <person name="Liu X."/>
            <person name="Sun F."/>
            <person name="Shao Z."/>
        </authorList>
    </citation>
    <scope>NUCLEOTIDE SEQUENCE [LARGE SCALE GENOMIC DNA]</scope>
    <source>
        <strain evidence="8 9">22II-S11-z3</strain>
    </source>
</reference>
<evidence type="ECO:0000256" key="3">
    <source>
        <dbReference type="ARBA" id="ARBA00022801"/>
    </source>
</evidence>
<dbReference type="STRING" id="1317121.ATO11_10450"/>
<dbReference type="GO" id="GO:0051603">
    <property type="term" value="P:proteolysis involved in protein catabolic process"/>
    <property type="evidence" value="ECO:0007669"/>
    <property type="project" value="TreeGrafter"/>
</dbReference>
<evidence type="ECO:0000313" key="9">
    <source>
        <dbReference type="Proteomes" id="UP000036938"/>
    </source>
</evidence>
<evidence type="ECO:0000256" key="6">
    <source>
        <dbReference type="RuleBase" id="RU003983"/>
    </source>
</evidence>
<evidence type="ECO:0000256" key="2">
    <source>
        <dbReference type="ARBA" id="ARBA00022723"/>
    </source>
</evidence>
<protein>
    <submittedName>
        <fullName evidence="8">Peptidase M48</fullName>
    </submittedName>
</protein>
<keyword evidence="1 6" id="KW-0645">Protease</keyword>
<evidence type="ECO:0000256" key="1">
    <source>
        <dbReference type="ARBA" id="ARBA00022670"/>
    </source>
</evidence>
<keyword evidence="2" id="KW-0479">Metal-binding</keyword>
<evidence type="ECO:0000256" key="4">
    <source>
        <dbReference type="ARBA" id="ARBA00022833"/>
    </source>
</evidence>
<dbReference type="InterPro" id="IPR051156">
    <property type="entry name" value="Mito/Outer_Membr_Metalloprot"/>
</dbReference>
<dbReference type="GO" id="GO:0016020">
    <property type="term" value="C:membrane"/>
    <property type="evidence" value="ECO:0007669"/>
    <property type="project" value="TreeGrafter"/>
</dbReference>
<dbReference type="PATRIC" id="fig|1317121.7.peg.2768"/>
<dbReference type="InterPro" id="IPR001915">
    <property type="entry name" value="Peptidase_M48"/>
</dbReference>
<keyword evidence="9" id="KW-1185">Reference proteome</keyword>